<dbReference type="Proteomes" id="UP000316199">
    <property type="component" value="Unassembled WGS sequence"/>
</dbReference>
<feature type="domain" description="TonB C-terminal" evidence="3">
    <location>
        <begin position="108"/>
        <end position="216"/>
    </location>
</feature>
<evidence type="ECO:0000313" key="5">
    <source>
        <dbReference type="Proteomes" id="UP000316199"/>
    </source>
</evidence>
<evidence type="ECO:0000259" key="3">
    <source>
        <dbReference type="PROSITE" id="PS52015"/>
    </source>
</evidence>
<dbReference type="InterPro" id="IPR037682">
    <property type="entry name" value="TonB_C"/>
</dbReference>
<dbReference type="PROSITE" id="PS52015">
    <property type="entry name" value="TONB_CTD"/>
    <property type="match status" value="1"/>
</dbReference>
<protein>
    <submittedName>
        <fullName evidence="4">Energy transducer TonB</fullName>
    </submittedName>
</protein>
<dbReference type="SUPFAM" id="SSF74653">
    <property type="entry name" value="TolA/TonB C-terminal domain"/>
    <property type="match status" value="1"/>
</dbReference>
<dbReference type="PANTHER" id="PTHR33446">
    <property type="entry name" value="PROTEIN TONB-RELATED"/>
    <property type="match status" value="1"/>
</dbReference>
<dbReference type="InterPro" id="IPR051045">
    <property type="entry name" value="TonB-dependent_transducer"/>
</dbReference>
<dbReference type="Pfam" id="PF03544">
    <property type="entry name" value="TonB_C"/>
    <property type="match status" value="1"/>
</dbReference>
<feature type="domain" description="PLAT" evidence="2">
    <location>
        <begin position="188"/>
        <end position="216"/>
    </location>
</feature>
<dbReference type="AlphaFoldDB" id="A0A520S0H6"/>
<sequence>MATRLGVSMIVGLFVTLALFYLMQALISGGKSALTEDKIGNLVDFVRVKQDQEVQAKQRRPKKPPPPDEPPPDVPPQDFNLKVDQTNFSMNDLNMNVNVDVGGGGFGISDGEYLPIVKVQPQYPRRALSRGLTGWSIVEFTVTDQGTVADPFVVSNCAWIKTARTEGECVDKPSSVFDSAAIKAALKFKYKPKVIDGTPVATAGVQNKITFELLGD</sequence>
<feature type="region of interest" description="Disordered" evidence="1">
    <location>
        <begin position="52"/>
        <end position="77"/>
    </location>
</feature>
<dbReference type="PROSITE" id="PS50095">
    <property type="entry name" value="PLAT"/>
    <property type="match status" value="1"/>
</dbReference>
<comment type="caution">
    <text evidence="4">The sequence shown here is derived from an EMBL/GenBank/DDBJ whole genome shotgun (WGS) entry which is preliminary data.</text>
</comment>
<evidence type="ECO:0000256" key="1">
    <source>
        <dbReference type="SAM" id="MobiDB-lite"/>
    </source>
</evidence>
<dbReference type="GO" id="GO:0055085">
    <property type="term" value="P:transmembrane transport"/>
    <property type="evidence" value="ECO:0007669"/>
    <property type="project" value="InterPro"/>
</dbReference>
<dbReference type="InterPro" id="IPR001024">
    <property type="entry name" value="PLAT/LH2_dom"/>
</dbReference>
<accession>A0A520S0H6</accession>
<dbReference type="EMBL" id="SHAG01000021">
    <property type="protein sequence ID" value="RZO75945.1"/>
    <property type="molecule type" value="Genomic_DNA"/>
</dbReference>
<dbReference type="PANTHER" id="PTHR33446:SF14">
    <property type="entry name" value="PROTEIN TONB"/>
    <property type="match status" value="1"/>
</dbReference>
<gene>
    <name evidence="4" type="ORF">EVA68_05725</name>
</gene>
<reference evidence="4 5" key="1">
    <citation type="submission" date="2019-02" db="EMBL/GenBank/DDBJ databases">
        <title>Prokaryotic population dynamics and viral predation in marine succession experiment using metagenomics: the confinement effect.</title>
        <authorList>
            <person name="Haro-Moreno J.M."/>
            <person name="Rodriguez-Valera F."/>
            <person name="Lopez-Perez M."/>
        </authorList>
    </citation>
    <scope>NUCLEOTIDE SEQUENCE [LARGE SCALE GENOMIC DNA]</scope>
    <source>
        <strain evidence="4">MED-G157</strain>
    </source>
</reference>
<evidence type="ECO:0000313" key="4">
    <source>
        <dbReference type="EMBL" id="RZO75945.1"/>
    </source>
</evidence>
<proteinExistence type="predicted"/>
<organism evidence="4 5">
    <name type="scientific">OM182 bacterium</name>
    <dbReference type="NCBI Taxonomy" id="2510334"/>
    <lineage>
        <taxon>Bacteria</taxon>
        <taxon>Pseudomonadati</taxon>
        <taxon>Pseudomonadota</taxon>
        <taxon>Gammaproteobacteria</taxon>
        <taxon>OMG group</taxon>
        <taxon>OM182 clade</taxon>
    </lineage>
</organism>
<evidence type="ECO:0000259" key="2">
    <source>
        <dbReference type="PROSITE" id="PS50095"/>
    </source>
</evidence>
<name>A0A520S0H6_9GAMM</name>
<dbReference type="Gene3D" id="3.30.1150.10">
    <property type="match status" value="1"/>
</dbReference>